<dbReference type="InterPro" id="IPR004358">
    <property type="entry name" value="Sig_transdc_His_kin-like_C"/>
</dbReference>
<keyword evidence="6" id="KW-0004">4Fe-4S</keyword>
<keyword evidence="13" id="KW-0067">ATP-binding</keyword>
<keyword evidence="16" id="KW-0411">Iron-sulfur</keyword>
<evidence type="ECO:0000256" key="12">
    <source>
        <dbReference type="ARBA" id="ARBA00022777"/>
    </source>
</evidence>
<reference evidence="21 22" key="1">
    <citation type="submission" date="2021-03" db="EMBL/GenBank/DDBJ databases">
        <title>Fibrella sp. HMF5036 genome sequencing and assembly.</title>
        <authorList>
            <person name="Kang H."/>
            <person name="Kim H."/>
            <person name="Bae S."/>
            <person name="Joh K."/>
        </authorList>
    </citation>
    <scope>NUCLEOTIDE SEQUENCE [LARGE SCALE GENOMIC DNA]</scope>
    <source>
        <strain evidence="21 22">HMF5036</strain>
    </source>
</reference>
<evidence type="ECO:0000256" key="19">
    <source>
        <dbReference type="SAM" id="Phobius"/>
    </source>
</evidence>
<dbReference type="SUPFAM" id="SSF55874">
    <property type="entry name" value="ATPase domain of HSP90 chaperone/DNA topoisomerase II/histidine kinase"/>
    <property type="match status" value="1"/>
</dbReference>
<keyword evidence="19" id="KW-0812">Transmembrane</keyword>
<dbReference type="EC" id="2.7.13.3" evidence="4"/>
<proteinExistence type="predicted"/>
<evidence type="ECO:0000256" key="8">
    <source>
        <dbReference type="ARBA" id="ARBA00022553"/>
    </source>
</evidence>
<dbReference type="SMART" id="SM00387">
    <property type="entry name" value="HATPase_c"/>
    <property type="match status" value="1"/>
</dbReference>
<dbReference type="RefSeq" id="WP_207336126.1">
    <property type="nucleotide sequence ID" value="NZ_JAFMYU010000010.1"/>
</dbReference>
<dbReference type="CDD" id="cd16917">
    <property type="entry name" value="HATPase_UhpB-NarQ-NarX-like"/>
    <property type="match status" value="1"/>
</dbReference>
<dbReference type="GO" id="GO:0005737">
    <property type="term" value="C:cytoplasm"/>
    <property type="evidence" value="ECO:0007669"/>
    <property type="project" value="UniProtKB-SubCell"/>
</dbReference>
<dbReference type="EMBL" id="JAFMYU010000010">
    <property type="protein sequence ID" value="MBO0932157.1"/>
    <property type="molecule type" value="Genomic_DNA"/>
</dbReference>
<evidence type="ECO:0000256" key="4">
    <source>
        <dbReference type="ARBA" id="ARBA00012438"/>
    </source>
</evidence>
<dbReference type="PANTHER" id="PTHR24421">
    <property type="entry name" value="NITRATE/NITRITE SENSOR PROTEIN NARX-RELATED"/>
    <property type="match status" value="1"/>
</dbReference>
<evidence type="ECO:0000256" key="14">
    <source>
        <dbReference type="ARBA" id="ARBA00023004"/>
    </source>
</evidence>
<feature type="transmembrane region" description="Helical" evidence="19">
    <location>
        <begin position="6"/>
        <end position="30"/>
    </location>
</feature>
<keyword evidence="9" id="KW-0808">Transferase</keyword>
<dbReference type="InterPro" id="IPR003594">
    <property type="entry name" value="HATPase_dom"/>
</dbReference>
<evidence type="ECO:0000256" key="16">
    <source>
        <dbReference type="ARBA" id="ARBA00023014"/>
    </source>
</evidence>
<accession>A0A939G4D9</accession>
<evidence type="ECO:0000313" key="22">
    <source>
        <dbReference type="Proteomes" id="UP000664795"/>
    </source>
</evidence>
<dbReference type="GO" id="GO:0005524">
    <property type="term" value="F:ATP binding"/>
    <property type="evidence" value="ECO:0007669"/>
    <property type="project" value="UniProtKB-KW"/>
</dbReference>
<keyword evidence="14" id="KW-0408">Iron</keyword>
<keyword evidence="12 21" id="KW-0418">Kinase</keyword>
<keyword evidence="11" id="KW-0547">Nucleotide-binding</keyword>
<dbReference type="Gene3D" id="1.20.5.1930">
    <property type="match status" value="1"/>
</dbReference>
<gene>
    <name evidence="21" type="ORF">J2I48_14185</name>
</gene>
<protein>
    <recommendedName>
        <fullName evidence="5">Oxygen sensor histidine kinase NreB</fullName>
        <ecNumber evidence="4">2.7.13.3</ecNumber>
    </recommendedName>
    <alternativeName>
        <fullName evidence="18">Nitrogen regulation protein B</fullName>
    </alternativeName>
</protein>
<evidence type="ECO:0000256" key="9">
    <source>
        <dbReference type="ARBA" id="ARBA00022679"/>
    </source>
</evidence>
<keyword evidence="8" id="KW-0597">Phosphoprotein</keyword>
<evidence type="ECO:0000256" key="10">
    <source>
        <dbReference type="ARBA" id="ARBA00022723"/>
    </source>
</evidence>
<keyword evidence="15" id="KW-0902">Two-component regulatory system</keyword>
<evidence type="ECO:0000256" key="3">
    <source>
        <dbReference type="ARBA" id="ARBA00004496"/>
    </source>
</evidence>
<dbReference type="GO" id="GO:0016020">
    <property type="term" value="C:membrane"/>
    <property type="evidence" value="ECO:0007669"/>
    <property type="project" value="InterPro"/>
</dbReference>
<evidence type="ECO:0000256" key="18">
    <source>
        <dbReference type="ARBA" id="ARBA00030800"/>
    </source>
</evidence>
<name>A0A939G4D9_9BACT</name>
<keyword evidence="7" id="KW-0963">Cytoplasm</keyword>
<dbReference type="InterPro" id="IPR005467">
    <property type="entry name" value="His_kinase_dom"/>
</dbReference>
<dbReference type="InterPro" id="IPR036890">
    <property type="entry name" value="HATPase_C_sf"/>
</dbReference>
<comment type="catalytic activity">
    <reaction evidence="1">
        <text>ATP + protein L-histidine = ADP + protein N-phospho-L-histidine.</text>
        <dbReference type="EC" id="2.7.13.3"/>
    </reaction>
</comment>
<dbReference type="Pfam" id="PF07730">
    <property type="entry name" value="HisKA_3"/>
    <property type="match status" value="1"/>
</dbReference>
<evidence type="ECO:0000256" key="15">
    <source>
        <dbReference type="ARBA" id="ARBA00023012"/>
    </source>
</evidence>
<dbReference type="InterPro" id="IPR011712">
    <property type="entry name" value="Sig_transdc_His_kin_sub3_dim/P"/>
</dbReference>
<keyword evidence="19" id="KW-0472">Membrane</keyword>
<dbReference type="PROSITE" id="PS50109">
    <property type="entry name" value="HIS_KIN"/>
    <property type="match status" value="1"/>
</dbReference>
<dbReference type="GO" id="GO:0051539">
    <property type="term" value="F:4 iron, 4 sulfur cluster binding"/>
    <property type="evidence" value="ECO:0007669"/>
    <property type="project" value="UniProtKB-KW"/>
</dbReference>
<evidence type="ECO:0000256" key="2">
    <source>
        <dbReference type="ARBA" id="ARBA00001966"/>
    </source>
</evidence>
<comment type="subcellular location">
    <subcellularLocation>
        <location evidence="3">Cytoplasm</location>
    </subcellularLocation>
</comment>
<organism evidence="21 22">
    <name type="scientific">Fibrella aquatilis</name>
    <dbReference type="NCBI Taxonomy" id="2817059"/>
    <lineage>
        <taxon>Bacteria</taxon>
        <taxon>Pseudomonadati</taxon>
        <taxon>Bacteroidota</taxon>
        <taxon>Cytophagia</taxon>
        <taxon>Cytophagales</taxon>
        <taxon>Spirosomataceae</taxon>
        <taxon>Fibrella</taxon>
    </lineage>
</organism>
<evidence type="ECO:0000256" key="5">
    <source>
        <dbReference type="ARBA" id="ARBA00017322"/>
    </source>
</evidence>
<comment type="cofactor">
    <cofactor evidence="2">
        <name>[4Fe-4S] cluster</name>
        <dbReference type="ChEBI" id="CHEBI:49883"/>
    </cofactor>
</comment>
<dbReference type="PRINTS" id="PR00344">
    <property type="entry name" value="BCTRLSENSOR"/>
</dbReference>
<dbReference type="GO" id="GO:0000155">
    <property type="term" value="F:phosphorelay sensor kinase activity"/>
    <property type="evidence" value="ECO:0007669"/>
    <property type="project" value="InterPro"/>
</dbReference>
<comment type="caution">
    <text evidence="21">The sequence shown here is derived from an EMBL/GenBank/DDBJ whole genome shotgun (WGS) entry which is preliminary data.</text>
</comment>
<comment type="function">
    <text evidence="17">Member of the two-component regulatory system NreB/NreC involved in the control of dissimilatory nitrate/nitrite reduction in response to oxygen. NreB functions as a direct oxygen sensor histidine kinase which is autophosphorylated, in the absence of oxygen, probably at the conserved histidine residue, and transfers its phosphate group probably to a conserved aspartate residue of NreC. NreB/NreC activates the expression of the nitrate (narGHJI) and nitrite (nir) reductase operons, as well as the putative nitrate transporter gene narT.</text>
</comment>
<evidence type="ECO:0000256" key="1">
    <source>
        <dbReference type="ARBA" id="ARBA00000085"/>
    </source>
</evidence>
<dbReference type="GO" id="GO:0046983">
    <property type="term" value="F:protein dimerization activity"/>
    <property type="evidence" value="ECO:0007669"/>
    <property type="project" value="InterPro"/>
</dbReference>
<dbReference type="PANTHER" id="PTHR24421:SF10">
    <property type="entry name" value="NITRATE_NITRITE SENSOR PROTEIN NARQ"/>
    <property type="match status" value="1"/>
</dbReference>
<evidence type="ECO:0000256" key="7">
    <source>
        <dbReference type="ARBA" id="ARBA00022490"/>
    </source>
</evidence>
<evidence type="ECO:0000256" key="17">
    <source>
        <dbReference type="ARBA" id="ARBA00024827"/>
    </source>
</evidence>
<evidence type="ECO:0000259" key="20">
    <source>
        <dbReference type="PROSITE" id="PS50109"/>
    </source>
</evidence>
<dbReference type="InterPro" id="IPR050482">
    <property type="entry name" value="Sensor_HK_TwoCompSys"/>
</dbReference>
<evidence type="ECO:0000256" key="13">
    <source>
        <dbReference type="ARBA" id="ARBA00022840"/>
    </source>
</evidence>
<sequence length="273" mass="30631">MKDNLYLVVVASTVIFLLLSVFIVSFLLLFQRRQLQNIREKIALKATYEQEILQAQIEVQNQTLQQVGNDLHDNIGQLLSLTKLHLNAMEEEADLQSAAVRLVDIGAVVDLAIREVRALTKSLDKEFVEQFGLVSSIQNELNRLEQMGRFATAFDSSGQSYSLGFKREVILFRVVQECLNNTIKHADAEQISIHIAFKPEQFELTISDDGRGFDQINSQNLSLNQSGAGLRTMQRRVELIEGKCHIESTVGQGTRIELTIPVVPHPASVTTKV</sequence>
<feature type="domain" description="Histidine kinase" evidence="20">
    <location>
        <begin position="171"/>
        <end position="264"/>
    </location>
</feature>
<evidence type="ECO:0000256" key="11">
    <source>
        <dbReference type="ARBA" id="ARBA00022741"/>
    </source>
</evidence>
<keyword evidence="22" id="KW-1185">Reference proteome</keyword>
<dbReference type="Pfam" id="PF02518">
    <property type="entry name" value="HATPase_c"/>
    <property type="match status" value="1"/>
</dbReference>
<dbReference type="Proteomes" id="UP000664795">
    <property type="component" value="Unassembled WGS sequence"/>
</dbReference>
<evidence type="ECO:0000256" key="6">
    <source>
        <dbReference type="ARBA" id="ARBA00022485"/>
    </source>
</evidence>
<dbReference type="AlphaFoldDB" id="A0A939G4D9"/>
<keyword evidence="10" id="KW-0479">Metal-binding</keyword>
<evidence type="ECO:0000313" key="21">
    <source>
        <dbReference type="EMBL" id="MBO0932157.1"/>
    </source>
</evidence>
<dbReference type="GO" id="GO:0046872">
    <property type="term" value="F:metal ion binding"/>
    <property type="evidence" value="ECO:0007669"/>
    <property type="project" value="UniProtKB-KW"/>
</dbReference>
<dbReference type="Gene3D" id="3.30.565.10">
    <property type="entry name" value="Histidine kinase-like ATPase, C-terminal domain"/>
    <property type="match status" value="1"/>
</dbReference>
<keyword evidence="19" id="KW-1133">Transmembrane helix</keyword>